<evidence type="ECO:0000256" key="10">
    <source>
        <dbReference type="ARBA" id="ARBA00023180"/>
    </source>
</evidence>
<evidence type="ECO:0000256" key="6">
    <source>
        <dbReference type="ARBA" id="ARBA00022801"/>
    </source>
</evidence>
<dbReference type="GO" id="GO:0016807">
    <property type="term" value="F:cysteine-type carboxypeptidase activity"/>
    <property type="evidence" value="ECO:0007669"/>
    <property type="project" value="UniProtKB-EC"/>
</dbReference>
<evidence type="ECO:0000256" key="9">
    <source>
        <dbReference type="ARBA" id="ARBA00023157"/>
    </source>
</evidence>
<keyword evidence="5 13" id="KW-0732">Signal</keyword>
<evidence type="ECO:0000256" key="11">
    <source>
        <dbReference type="ARBA" id="ARBA00056802"/>
    </source>
</evidence>
<evidence type="ECO:0000256" key="5">
    <source>
        <dbReference type="ARBA" id="ARBA00022729"/>
    </source>
</evidence>
<dbReference type="SUPFAM" id="SSF54001">
    <property type="entry name" value="Cysteine proteinases"/>
    <property type="match status" value="1"/>
</dbReference>
<dbReference type="Ensembl" id="ENSBMST00010018567.1">
    <property type="protein sequence ID" value="ENSBMSP00010016801.1"/>
    <property type="gene ID" value="ENSBMSG00010012214.1"/>
</dbReference>
<dbReference type="SMART" id="SM00645">
    <property type="entry name" value="Pept_C1"/>
    <property type="match status" value="1"/>
</dbReference>
<keyword evidence="8" id="KW-0865">Zymogen</keyword>
<evidence type="ECO:0000313" key="15">
    <source>
        <dbReference type="Ensembl" id="ENSBMSP00010016801.1"/>
    </source>
</evidence>
<dbReference type="InterPro" id="IPR033157">
    <property type="entry name" value="CTSZ"/>
</dbReference>
<dbReference type="InterPro" id="IPR013128">
    <property type="entry name" value="Peptidase_C1A"/>
</dbReference>
<proteinExistence type="inferred from homology"/>
<comment type="function">
    <text evidence="11">Exhibits carboxy-monopeptidase as well as carboxy-dipeptidase activity. Capable of producing kinin potentiating peptides.</text>
</comment>
<gene>
    <name evidence="15" type="primary">CTSZ</name>
</gene>
<evidence type="ECO:0000256" key="4">
    <source>
        <dbReference type="ARBA" id="ARBA00022670"/>
    </source>
</evidence>
<comment type="similarity">
    <text evidence="2">Belongs to the peptidase C1 family.</text>
</comment>
<feature type="signal peptide" evidence="13">
    <location>
        <begin position="1"/>
        <end position="20"/>
    </location>
</feature>
<protein>
    <recommendedName>
        <fullName evidence="12">Cathepsin Z</fullName>
        <ecNumber evidence="3">3.4.18.1</ecNumber>
    </recommendedName>
</protein>
<evidence type="ECO:0000256" key="1">
    <source>
        <dbReference type="ARBA" id="ARBA00001594"/>
    </source>
</evidence>
<dbReference type="GO" id="GO:0031410">
    <property type="term" value="C:cytoplasmic vesicle"/>
    <property type="evidence" value="ECO:0007669"/>
    <property type="project" value="Ensembl"/>
</dbReference>
<dbReference type="GO" id="GO:0005764">
    <property type="term" value="C:lysosome"/>
    <property type="evidence" value="ECO:0007669"/>
    <property type="project" value="Ensembl"/>
</dbReference>
<keyword evidence="7" id="KW-0788">Thiol protease</keyword>
<dbReference type="GeneTree" id="ENSGT00940000155569"/>
<name>A0A8C0D7R8_BALMU</name>
<dbReference type="CDD" id="cd02698">
    <property type="entry name" value="Peptidase_C1A_CathepsinX"/>
    <property type="match status" value="1"/>
</dbReference>
<feature type="chain" id="PRO_5034605652" description="Cathepsin Z" evidence="13">
    <location>
        <begin position="21"/>
        <end position="321"/>
    </location>
</feature>
<dbReference type="GO" id="GO:0005615">
    <property type="term" value="C:extracellular space"/>
    <property type="evidence" value="ECO:0007669"/>
    <property type="project" value="Ensembl"/>
</dbReference>
<dbReference type="FunFam" id="3.90.70.10:FF:000060">
    <property type="entry name" value="Cathepsin Z"/>
    <property type="match status" value="1"/>
</dbReference>
<dbReference type="GO" id="GO:0005938">
    <property type="term" value="C:cell cortex"/>
    <property type="evidence" value="ECO:0007669"/>
    <property type="project" value="Ensembl"/>
</dbReference>
<keyword evidence="6" id="KW-0378">Hydrolase</keyword>
<evidence type="ECO:0000259" key="14">
    <source>
        <dbReference type="SMART" id="SM00645"/>
    </source>
</evidence>
<dbReference type="GO" id="GO:0005783">
    <property type="term" value="C:endoplasmic reticulum"/>
    <property type="evidence" value="ECO:0007669"/>
    <property type="project" value="Ensembl"/>
</dbReference>
<evidence type="ECO:0000256" key="13">
    <source>
        <dbReference type="SAM" id="SignalP"/>
    </source>
</evidence>
<dbReference type="GO" id="GO:0060441">
    <property type="term" value="P:epithelial tube branching involved in lung morphogenesis"/>
    <property type="evidence" value="ECO:0007669"/>
    <property type="project" value="Ensembl"/>
</dbReference>
<keyword evidence="4" id="KW-0645">Protease</keyword>
<evidence type="ECO:0000256" key="2">
    <source>
        <dbReference type="ARBA" id="ARBA00008455"/>
    </source>
</evidence>
<evidence type="ECO:0000256" key="7">
    <source>
        <dbReference type="ARBA" id="ARBA00022807"/>
    </source>
</evidence>
<dbReference type="GO" id="GO:0006508">
    <property type="term" value="P:proteolysis"/>
    <property type="evidence" value="ECO:0007669"/>
    <property type="project" value="UniProtKB-KW"/>
</dbReference>
<dbReference type="Gene3D" id="3.90.70.10">
    <property type="entry name" value="Cysteine proteinases"/>
    <property type="match status" value="1"/>
</dbReference>
<dbReference type="PRINTS" id="PR00705">
    <property type="entry name" value="PAPAIN"/>
</dbReference>
<feature type="domain" description="Peptidase C1A papain C-terminal" evidence="14">
    <location>
        <begin position="62"/>
        <end position="292"/>
    </location>
</feature>
<evidence type="ECO:0000256" key="12">
    <source>
        <dbReference type="ARBA" id="ARBA00072061"/>
    </source>
</evidence>
<reference evidence="15" key="1">
    <citation type="submission" date="2023-09" db="UniProtKB">
        <authorList>
            <consortium name="Ensembl"/>
        </authorList>
    </citation>
    <scope>IDENTIFICATION</scope>
</reference>
<accession>A0A8C0D7R8</accession>
<comment type="catalytic activity">
    <reaction evidence="1">
        <text>Release of C-terminal amino acid residues with broad specificity, but lacks action on C-terminal proline. Shows weak endopeptidase activity.</text>
        <dbReference type="EC" id="3.4.18.1"/>
    </reaction>
</comment>
<dbReference type="InterPro" id="IPR038765">
    <property type="entry name" value="Papain-like_cys_pep_sf"/>
</dbReference>
<keyword evidence="9" id="KW-1015">Disulfide bond</keyword>
<evidence type="ECO:0000256" key="3">
    <source>
        <dbReference type="ARBA" id="ARBA00012516"/>
    </source>
</evidence>
<dbReference type="GO" id="GO:0010757">
    <property type="term" value="P:negative regulation of plasminogen activation"/>
    <property type="evidence" value="ECO:0007669"/>
    <property type="project" value="Ensembl"/>
</dbReference>
<dbReference type="AlphaFoldDB" id="A0A8C0D7R8"/>
<dbReference type="Pfam" id="PF00112">
    <property type="entry name" value="Peptidase_C1"/>
    <property type="match status" value="1"/>
</dbReference>
<sequence>MASSGPAQLLLLLLVLPASAARAGLHFRPGRGCYRPLRGDQLTQLGRRTYPRPHEYLSPSDLPKSWDWRNVNGVNYASVTRNQHIPQYCGSCWAHGSTSAMADRINIKRKGAWPSVLLSVQHVIDCGNAGSCEGGNDLPVWEYAHRHGIPDETCNNYQAKDQECNKFNQCGTCTEFRECHVIKNYTLWKVGDYGSLSGREKMMAEIYAKGPISCGIMATDKMSNYTGGIYAEYHDRAYINHIVSVAGWGVSHGTEYWIVRNSWGEPWVRHFHYDSSHSDGSGGFVAENCGPEQRGFRLQTCGVTSFCAARGPSPFCASQHV</sequence>
<dbReference type="InterPro" id="IPR000668">
    <property type="entry name" value="Peptidase_C1A_C"/>
</dbReference>
<evidence type="ECO:0000256" key="8">
    <source>
        <dbReference type="ARBA" id="ARBA00023145"/>
    </source>
</evidence>
<organism evidence="15">
    <name type="scientific">Balaenoptera musculus</name>
    <name type="common">Blue whale</name>
    <dbReference type="NCBI Taxonomy" id="9771"/>
    <lineage>
        <taxon>Eukaryota</taxon>
        <taxon>Metazoa</taxon>
        <taxon>Chordata</taxon>
        <taxon>Craniata</taxon>
        <taxon>Vertebrata</taxon>
        <taxon>Euteleostomi</taxon>
        <taxon>Mammalia</taxon>
        <taxon>Eutheria</taxon>
        <taxon>Laurasiatheria</taxon>
        <taxon>Artiodactyla</taxon>
        <taxon>Whippomorpha</taxon>
        <taxon>Cetacea</taxon>
        <taxon>Mysticeti</taxon>
        <taxon>Balaenopteridae</taxon>
        <taxon>Balaenoptera</taxon>
    </lineage>
</organism>
<keyword evidence="10" id="KW-0325">Glycoprotein</keyword>
<dbReference type="PANTHER" id="PTHR12411">
    <property type="entry name" value="CYSTEINE PROTEASE FAMILY C1-RELATED"/>
    <property type="match status" value="1"/>
</dbReference>
<dbReference type="EC" id="3.4.18.1" evidence="3"/>